<organism evidence="11 12">
    <name type="scientific">Pseudoruegeria aquimaris</name>
    <dbReference type="NCBI Taxonomy" id="393663"/>
    <lineage>
        <taxon>Bacteria</taxon>
        <taxon>Pseudomonadati</taxon>
        <taxon>Pseudomonadota</taxon>
        <taxon>Alphaproteobacteria</taxon>
        <taxon>Rhodobacterales</taxon>
        <taxon>Roseobacteraceae</taxon>
        <taxon>Pseudoruegeria</taxon>
    </lineage>
</organism>
<evidence type="ECO:0000256" key="9">
    <source>
        <dbReference type="SAM" id="SignalP"/>
    </source>
</evidence>
<gene>
    <name evidence="11" type="ORF">PSA7680_01476</name>
</gene>
<dbReference type="InterPro" id="IPR013320">
    <property type="entry name" value="ConA-like_dom_sf"/>
</dbReference>
<dbReference type="Proteomes" id="UP000193409">
    <property type="component" value="Unassembled WGS sequence"/>
</dbReference>
<evidence type="ECO:0000259" key="10">
    <source>
        <dbReference type="PROSITE" id="PS51762"/>
    </source>
</evidence>
<feature type="active site" description="Proton donor" evidence="8">
    <location>
        <position position="144"/>
    </location>
</feature>
<dbReference type="InterPro" id="IPR000757">
    <property type="entry name" value="Beta-glucanase-like"/>
</dbReference>
<evidence type="ECO:0000256" key="4">
    <source>
        <dbReference type="ARBA" id="ARBA00023295"/>
    </source>
</evidence>
<dbReference type="GO" id="GO:0005975">
    <property type="term" value="P:carbohydrate metabolic process"/>
    <property type="evidence" value="ECO:0007669"/>
    <property type="project" value="InterPro"/>
</dbReference>
<evidence type="ECO:0000256" key="1">
    <source>
        <dbReference type="ARBA" id="ARBA00006865"/>
    </source>
</evidence>
<protein>
    <recommendedName>
        <fullName evidence="2">Beta-glucanase</fullName>
    </recommendedName>
    <alternativeName>
        <fullName evidence="7">1,3-1,4-beta-D-glucan 4-glucanohydrolase</fullName>
    </alternativeName>
    <alternativeName>
        <fullName evidence="6">Endo-beta-1,3-1,4 glucanase</fullName>
    </alternativeName>
    <alternativeName>
        <fullName evidence="5">Lichenase</fullName>
    </alternativeName>
</protein>
<dbReference type="Pfam" id="PF00722">
    <property type="entry name" value="Glyco_hydro_16"/>
    <property type="match status" value="1"/>
</dbReference>
<dbReference type="PANTHER" id="PTHR31062">
    <property type="entry name" value="XYLOGLUCAN ENDOTRANSGLUCOSYLASE/HYDROLASE PROTEIN 8-RELATED"/>
    <property type="match status" value="1"/>
</dbReference>
<dbReference type="EMBL" id="FWFQ01000008">
    <property type="protein sequence ID" value="SLN30765.1"/>
    <property type="molecule type" value="Genomic_DNA"/>
</dbReference>
<feature type="signal peptide" evidence="9">
    <location>
        <begin position="1"/>
        <end position="22"/>
    </location>
</feature>
<feature type="active site" description="Nucleophile" evidence="8">
    <location>
        <position position="140"/>
    </location>
</feature>
<keyword evidence="9" id="KW-0732">Signal</keyword>
<dbReference type="InterPro" id="IPR008264">
    <property type="entry name" value="Beta_glucanase"/>
</dbReference>
<dbReference type="PROSITE" id="PS51762">
    <property type="entry name" value="GH16_2"/>
    <property type="match status" value="1"/>
</dbReference>
<evidence type="ECO:0000256" key="6">
    <source>
        <dbReference type="ARBA" id="ARBA00029771"/>
    </source>
</evidence>
<dbReference type="Gene3D" id="2.60.120.200">
    <property type="match status" value="1"/>
</dbReference>
<evidence type="ECO:0000256" key="8">
    <source>
        <dbReference type="PIRSR" id="PIRSR608264-1"/>
    </source>
</evidence>
<dbReference type="AlphaFoldDB" id="A0A1Y5S201"/>
<evidence type="ECO:0000313" key="11">
    <source>
        <dbReference type="EMBL" id="SLN30765.1"/>
    </source>
</evidence>
<keyword evidence="3 11" id="KW-0378">Hydrolase</keyword>
<evidence type="ECO:0000256" key="2">
    <source>
        <dbReference type="ARBA" id="ARBA00014569"/>
    </source>
</evidence>
<name>A0A1Y5S201_9RHOB</name>
<comment type="similarity">
    <text evidence="1">Belongs to the glycosyl hydrolase 16 family.</text>
</comment>
<dbReference type="SUPFAM" id="SSF49899">
    <property type="entry name" value="Concanavalin A-like lectins/glucanases"/>
    <property type="match status" value="1"/>
</dbReference>
<dbReference type="GO" id="GO:0004553">
    <property type="term" value="F:hydrolase activity, hydrolyzing O-glycosyl compounds"/>
    <property type="evidence" value="ECO:0007669"/>
    <property type="project" value="InterPro"/>
</dbReference>
<sequence length="271" mass="28438">MVGRLACAAGTLVAGLAAPLAAGPAALEAAGRQGIAAAAGFTERFQRASAPGWHIAEYDFSHPAFDTDWRRANVRIAGGLTLDLLPRGGPGNRFSGGSIRRDAPTGHGRYEAVLRAAGGTGLVTGFFTYTGPAYGSRHDEIDIEILGQSPDHLHAAWFVDGDLQSRRIPLGFDASAGFHHFAFTWEPGRITWEAEGRVLLVIEEGPGRPLPRVPGRLFANLWAADPSIASWAGHTAPATRAQAQFACVAYTPLKAALRGRPPACAAPGGTS</sequence>
<feature type="chain" id="PRO_5012193110" description="Beta-glucanase" evidence="9">
    <location>
        <begin position="23"/>
        <end position="271"/>
    </location>
</feature>
<reference evidence="11 12" key="1">
    <citation type="submission" date="2017-03" db="EMBL/GenBank/DDBJ databases">
        <authorList>
            <person name="Afonso C.L."/>
            <person name="Miller P.J."/>
            <person name="Scott M.A."/>
            <person name="Spackman E."/>
            <person name="Goraichik I."/>
            <person name="Dimitrov K.M."/>
            <person name="Suarez D.L."/>
            <person name="Swayne D.E."/>
        </authorList>
    </citation>
    <scope>NUCLEOTIDE SEQUENCE [LARGE SCALE GENOMIC DNA]</scope>
    <source>
        <strain evidence="11 12">CECT 7680</strain>
    </source>
</reference>
<dbReference type="InterPro" id="IPR044791">
    <property type="entry name" value="Beta-glucanase/XTH"/>
</dbReference>
<evidence type="ECO:0000256" key="7">
    <source>
        <dbReference type="ARBA" id="ARBA00031665"/>
    </source>
</evidence>
<proteinExistence type="inferred from homology"/>
<evidence type="ECO:0000313" key="12">
    <source>
        <dbReference type="Proteomes" id="UP000193409"/>
    </source>
</evidence>
<feature type="domain" description="GH16" evidence="10">
    <location>
        <begin position="51"/>
        <end position="256"/>
    </location>
</feature>
<keyword evidence="12" id="KW-1185">Reference proteome</keyword>
<accession>A0A1Y5S201</accession>
<keyword evidence="4 11" id="KW-0326">Glycosidase</keyword>
<evidence type="ECO:0000256" key="3">
    <source>
        <dbReference type="ARBA" id="ARBA00022801"/>
    </source>
</evidence>
<evidence type="ECO:0000256" key="5">
    <source>
        <dbReference type="ARBA" id="ARBA00029722"/>
    </source>
</evidence>
<dbReference type="PRINTS" id="PR00737">
    <property type="entry name" value="GLHYDRLASE16"/>
</dbReference>